<accession>A0A7W8HG39</accession>
<evidence type="ECO:0000256" key="1">
    <source>
        <dbReference type="SAM" id="MobiDB-lite"/>
    </source>
</evidence>
<evidence type="ECO:0000313" key="3">
    <source>
        <dbReference type="EMBL" id="MBB5271222.1"/>
    </source>
</evidence>
<dbReference type="InterPro" id="IPR021647">
    <property type="entry name" value="CusF_Ec"/>
</dbReference>
<reference evidence="3 4" key="1">
    <citation type="submission" date="2020-08" db="EMBL/GenBank/DDBJ databases">
        <title>Genomic Encyclopedia of Type Strains, Phase IV (KMG-IV): sequencing the most valuable type-strain genomes for metagenomic binning, comparative biology and taxonomic classification.</title>
        <authorList>
            <person name="Goeker M."/>
        </authorList>
    </citation>
    <scope>NUCLEOTIDE SEQUENCE [LARGE SCALE GENOMIC DNA]</scope>
    <source>
        <strain evidence="3 4">DSM 29781</strain>
    </source>
</reference>
<keyword evidence="2" id="KW-0732">Signal</keyword>
<evidence type="ECO:0000256" key="2">
    <source>
        <dbReference type="SAM" id="SignalP"/>
    </source>
</evidence>
<feature type="region of interest" description="Disordered" evidence="1">
    <location>
        <begin position="21"/>
        <end position="53"/>
    </location>
</feature>
<dbReference type="AlphaFoldDB" id="A0A7W8HG39"/>
<dbReference type="Gene3D" id="2.40.50.320">
    <property type="entry name" value="Copper binding periplasmic protein CusF"/>
    <property type="match status" value="1"/>
</dbReference>
<gene>
    <name evidence="3" type="ORF">HNQ70_001226</name>
</gene>
<dbReference type="Proteomes" id="UP000532440">
    <property type="component" value="Unassembled WGS sequence"/>
</dbReference>
<protein>
    <submittedName>
        <fullName evidence="3">Cu/Ag efflux protein CusF</fullName>
    </submittedName>
</protein>
<feature type="signal peptide" evidence="2">
    <location>
        <begin position="1"/>
        <end position="21"/>
    </location>
</feature>
<dbReference type="RefSeq" id="WP_183965289.1">
    <property type="nucleotide sequence ID" value="NZ_BAABEW010000017.1"/>
</dbReference>
<comment type="caution">
    <text evidence="3">The sequence shown here is derived from an EMBL/GenBank/DDBJ whole genome shotgun (WGS) entry which is preliminary data.</text>
</comment>
<proteinExistence type="predicted"/>
<dbReference type="Pfam" id="PF11604">
    <property type="entry name" value="CusF_Ec"/>
    <property type="match status" value="1"/>
</dbReference>
<dbReference type="InterPro" id="IPR042230">
    <property type="entry name" value="CusF_sf"/>
</dbReference>
<evidence type="ECO:0000313" key="4">
    <source>
        <dbReference type="Proteomes" id="UP000532440"/>
    </source>
</evidence>
<dbReference type="EMBL" id="JACHGB010000002">
    <property type="protein sequence ID" value="MBB5271222.1"/>
    <property type="molecule type" value="Genomic_DNA"/>
</dbReference>
<feature type="chain" id="PRO_5031131673" evidence="2">
    <location>
        <begin position="22"/>
        <end position="117"/>
    </location>
</feature>
<organism evidence="3 4">
    <name type="scientific">Quisquiliibacterium transsilvanicum</name>
    <dbReference type="NCBI Taxonomy" id="1549638"/>
    <lineage>
        <taxon>Bacteria</taxon>
        <taxon>Pseudomonadati</taxon>
        <taxon>Pseudomonadota</taxon>
        <taxon>Betaproteobacteria</taxon>
        <taxon>Burkholderiales</taxon>
        <taxon>Burkholderiaceae</taxon>
        <taxon>Quisquiliibacterium</taxon>
    </lineage>
</organism>
<feature type="compositionally biased region" description="Low complexity" evidence="1">
    <location>
        <begin position="33"/>
        <end position="44"/>
    </location>
</feature>
<sequence>MKRSIPLIAVSLLLISMPAAAQERQQGHDAHHAAPATPAATQAADMTEGEVRRVDSAAGKLTLRHGEIRNLDMPPMTMVFAVRDPAVLEALKPGDKVRFRVVEEGGAYVVTEIQPAP</sequence>
<keyword evidence="4" id="KW-1185">Reference proteome</keyword>
<name>A0A7W8HG39_9BURK</name>